<accession>A0A919RBN1</accession>
<evidence type="ECO:0000313" key="6">
    <source>
        <dbReference type="EMBL" id="GII90698.1"/>
    </source>
</evidence>
<evidence type="ECO:0000256" key="1">
    <source>
        <dbReference type="ARBA" id="ARBA00022679"/>
    </source>
</evidence>
<feature type="binding site" evidence="2">
    <location>
        <position position="153"/>
    </location>
    <ligand>
        <name>CoA</name>
        <dbReference type="ChEBI" id="CHEBI:57287"/>
    </ligand>
</feature>
<comment type="cofactor">
    <cofactor evidence="3">
        <name>Mg(2+)</name>
        <dbReference type="ChEBI" id="CHEBI:18420"/>
    </cofactor>
</comment>
<feature type="binding site" evidence="2">
    <location>
        <position position="46"/>
    </location>
    <ligand>
        <name>CoA</name>
        <dbReference type="ChEBI" id="CHEBI:57287"/>
    </ligand>
</feature>
<sequence>MIRHLLPAGVEVEEVAGRELDVELFPVEEAVVVQGGIRRREFTTTRSCARTALARLGVPPSPIVPGEGGAPQWPDGVVGSITHCAGYRAVAVARAADVAAIGLDVVPGGDMPTHMLEAIALPREQVHVSRLAEARPEIGWGKLLFSAKESVYKACYPLNRRRMGYRDVAIVPDLHSGAFTARLTVPGPVVGGRQVTGFAGRWSVTGGLVMTAVAQPLFQTDEASSPRA</sequence>
<dbReference type="InterPro" id="IPR037143">
    <property type="entry name" value="4-PPantetheinyl_Trfase_dom_sf"/>
</dbReference>
<evidence type="ECO:0000259" key="4">
    <source>
        <dbReference type="Pfam" id="PF01648"/>
    </source>
</evidence>
<feature type="binding site" evidence="2">
    <location>
        <begin position="82"/>
        <end position="83"/>
    </location>
    <ligand>
        <name>CoA</name>
        <dbReference type="ChEBI" id="CHEBI:57287"/>
    </ligand>
</feature>
<dbReference type="Proteomes" id="UP000606172">
    <property type="component" value="Unassembled WGS sequence"/>
</dbReference>
<dbReference type="GO" id="GO:0009366">
    <property type="term" value="C:enterobactin synthetase complex"/>
    <property type="evidence" value="ECO:0007669"/>
    <property type="project" value="InterPro"/>
</dbReference>
<evidence type="ECO:0000313" key="7">
    <source>
        <dbReference type="Proteomes" id="UP000606172"/>
    </source>
</evidence>
<keyword evidence="7" id="KW-1185">Reference proteome</keyword>
<dbReference type="PANTHER" id="PTHR38096:SF1">
    <property type="entry name" value="ENTEROBACTIN SYNTHASE COMPONENT D"/>
    <property type="match status" value="1"/>
</dbReference>
<dbReference type="GO" id="GO:0000287">
    <property type="term" value="F:magnesium ion binding"/>
    <property type="evidence" value="ECO:0007669"/>
    <property type="project" value="InterPro"/>
</dbReference>
<evidence type="ECO:0000256" key="2">
    <source>
        <dbReference type="PIRSR" id="PIRSR603542-1"/>
    </source>
</evidence>
<dbReference type="Pfam" id="PF17837">
    <property type="entry name" value="4PPT_N"/>
    <property type="match status" value="1"/>
</dbReference>
<dbReference type="EMBL" id="BOOW01000006">
    <property type="protein sequence ID" value="GII90698.1"/>
    <property type="molecule type" value="Genomic_DNA"/>
</dbReference>
<feature type="domain" description="4'-phosphopantetheinyl transferase" evidence="4">
    <location>
        <begin position="100"/>
        <end position="182"/>
    </location>
</feature>
<gene>
    <name evidence="6" type="ORF">Ssi02_09290</name>
</gene>
<dbReference type="InterPro" id="IPR003542">
    <property type="entry name" value="Enbac_synth_compD-like"/>
</dbReference>
<dbReference type="GO" id="GO:0008897">
    <property type="term" value="F:holo-[acyl-carrier-protein] synthase activity"/>
    <property type="evidence" value="ECO:0007669"/>
    <property type="project" value="InterPro"/>
</dbReference>
<dbReference type="InterPro" id="IPR041354">
    <property type="entry name" value="4PPT_N"/>
</dbReference>
<protein>
    <submittedName>
        <fullName evidence="6">4'-phosphopantetheinyl transferase</fullName>
    </submittedName>
</protein>
<dbReference type="GO" id="GO:0009239">
    <property type="term" value="P:enterobactin biosynthetic process"/>
    <property type="evidence" value="ECO:0007669"/>
    <property type="project" value="InterPro"/>
</dbReference>
<feature type="domain" description="4'-phosphopantetheinyl transferase N-terminal" evidence="5">
    <location>
        <begin position="38"/>
        <end position="93"/>
    </location>
</feature>
<proteinExistence type="predicted"/>
<evidence type="ECO:0000256" key="3">
    <source>
        <dbReference type="PIRSR" id="PIRSR603542-2"/>
    </source>
</evidence>
<reference evidence="6" key="1">
    <citation type="submission" date="2021-01" db="EMBL/GenBank/DDBJ databases">
        <title>Whole genome shotgun sequence of Sinosporangium siamense NBRC 109515.</title>
        <authorList>
            <person name="Komaki H."/>
            <person name="Tamura T."/>
        </authorList>
    </citation>
    <scope>NUCLEOTIDE SEQUENCE</scope>
    <source>
        <strain evidence="6">NBRC 109515</strain>
    </source>
</reference>
<keyword evidence="3" id="KW-0460">Magnesium</keyword>
<dbReference type="InterPro" id="IPR008278">
    <property type="entry name" value="4-PPantetheinyl_Trfase_dom"/>
</dbReference>
<dbReference type="GO" id="GO:0005886">
    <property type="term" value="C:plasma membrane"/>
    <property type="evidence" value="ECO:0007669"/>
    <property type="project" value="TreeGrafter"/>
</dbReference>
<name>A0A919RBN1_9ACTN</name>
<feature type="binding site" evidence="2">
    <location>
        <position position="38"/>
    </location>
    <ligand>
        <name>CoA</name>
        <dbReference type="ChEBI" id="CHEBI:57287"/>
    </ligand>
</feature>
<comment type="caution">
    <text evidence="6">The sequence shown here is derived from an EMBL/GenBank/DDBJ whole genome shotgun (WGS) entry which is preliminary data.</text>
</comment>
<feature type="binding site" evidence="2">
    <location>
        <position position="104"/>
    </location>
    <ligand>
        <name>CoA</name>
        <dbReference type="ChEBI" id="CHEBI:57287"/>
    </ligand>
</feature>
<dbReference type="Gene3D" id="3.90.470.20">
    <property type="entry name" value="4'-phosphopantetheinyl transferase domain"/>
    <property type="match status" value="1"/>
</dbReference>
<dbReference type="PANTHER" id="PTHR38096">
    <property type="entry name" value="ENTEROBACTIN SYNTHASE COMPONENT D"/>
    <property type="match status" value="1"/>
</dbReference>
<keyword evidence="1 6" id="KW-0808">Transferase</keyword>
<keyword evidence="3" id="KW-0479">Metal-binding</keyword>
<dbReference type="RefSeq" id="WP_204021265.1">
    <property type="nucleotide sequence ID" value="NZ_BOOW01000006.1"/>
</dbReference>
<feature type="binding site" evidence="2">
    <location>
        <position position="149"/>
    </location>
    <ligand>
        <name>CoA</name>
        <dbReference type="ChEBI" id="CHEBI:57287"/>
    </ligand>
</feature>
<feature type="binding site" evidence="3">
    <location>
        <position position="104"/>
    </location>
    <ligand>
        <name>Mg(2+)</name>
        <dbReference type="ChEBI" id="CHEBI:18420"/>
    </ligand>
</feature>
<evidence type="ECO:0000259" key="5">
    <source>
        <dbReference type="Pfam" id="PF17837"/>
    </source>
</evidence>
<dbReference type="AlphaFoldDB" id="A0A919RBN1"/>
<dbReference type="SUPFAM" id="SSF56214">
    <property type="entry name" value="4'-phosphopantetheinyl transferase"/>
    <property type="match status" value="1"/>
</dbReference>
<dbReference type="Pfam" id="PF01648">
    <property type="entry name" value="ACPS"/>
    <property type="match status" value="1"/>
</dbReference>
<dbReference type="PRINTS" id="PR01399">
    <property type="entry name" value="ENTSNTHTASED"/>
</dbReference>
<organism evidence="6 7">
    <name type="scientific">Sinosporangium siamense</name>
    <dbReference type="NCBI Taxonomy" id="1367973"/>
    <lineage>
        <taxon>Bacteria</taxon>
        <taxon>Bacillati</taxon>
        <taxon>Actinomycetota</taxon>
        <taxon>Actinomycetes</taxon>
        <taxon>Streptosporangiales</taxon>
        <taxon>Streptosporangiaceae</taxon>
        <taxon>Sinosporangium</taxon>
    </lineage>
</organism>